<sequence length="486" mass="55294">MDIADEKSLLHRDSSATIFDTWEEYVRGDSLFTNNAERVSRRLQEEKKKLFSKEEKMEVDVLNILNCPDGNGMQTRRRKVYDCSSLDQYLSERHEFHTRFISIAAPNSIRPLKVTESGLYSILGRHNVGPQFLDLLLSFATGKHESEAGPGNTVVKNHHDGSYEIQYRVSYVEETAGHGGREWAIRQMGVYHRHVPGGSGNIWILLHPKQKSIVQTRLEDCALEWDERKGSFDDWELTHILVLSSYFDDWRWYLKSLSAEVERIASIALSYDFSTAQNHERGTDILQELHSLLNKIMPISPRLRSTIGTISSLKTLYETLRRKELYAKHHSIQILDELKAYETHAGGHLASVALLEKKVQETVGLLAVALNLKNQSTTLSINHNILGLTKDTVDDSVTVRIVGVVTLIYLPATFVTSLLGMNLFSFQTSQGSGFQISKQFWIFFLITVPLTVITVGSWLVATRRKNKKKRRYRNAQALGSRQAGEM</sequence>
<evidence type="ECO:0000256" key="2">
    <source>
        <dbReference type="ARBA" id="ARBA00022692"/>
    </source>
</evidence>
<dbReference type="GO" id="GO:0016020">
    <property type="term" value="C:membrane"/>
    <property type="evidence" value="ECO:0007669"/>
    <property type="project" value="UniProtKB-SubCell"/>
</dbReference>
<keyword evidence="4 5" id="KW-0472">Membrane</keyword>
<evidence type="ECO:0000313" key="7">
    <source>
        <dbReference type="EMBL" id="CZR51545.1"/>
    </source>
</evidence>
<reference evidence="7 8" key="1">
    <citation type="submission" date="2016-03" db="EMBL/GenBank/DDBJ databases">
        <authorList>
            <person name="Ploux O."/>
        </authorList>
    </citation>
    <scope>NUCLEOTIDE SEQUENCE [LARGE SCALE GENOMIC DNA]</scope>
    <source>
        <strain evidence="7 8">UAMH 11012</strain>
    </source>
</reference>
<gene>
    <name evidence="7" type="ORF">PAC_01422</name>
</gene>
<keyword evidence="2 5" id="KW-0812">Transmembrane</keyword>
<feature type="domain" description="CorA-like transporter" evidence="6">
    <location>
        <begin position="29"/>
        <end position="145"/>
    </location>
</feature>
<dbReference type="OrthoDB" id="5396681at2759"/>
<proteinExistence type="predicted"/>
<evidence type="ECO:0000313" key="8">
    <source>
        <dbReference type="Proteomes" id="UP000184330"/>
    </source>
</evidence>
<dbReference type="Gene3D" id="1.20.58.340">
    <property type="entry name" value="Magnesium transport protein CorA, transmembrane region"/>
    <property type="match status" value="1"/>
</dbReference>
<dbReference type="AlphaFoldDB" id="A0A1L7WFK0"/>
<dbReference type="Proteomes" id="UP000184330">
    <property type="component" value="Unassembled WGS sequence"/>
</dbReference>
<dbReference type="EMBL" id="FJOG01000002">
    <property type="protein sequence ID" value="CZR51545.1"/>
    <property type="molecule type" value="Genomic_DNA"/>
</dbReference>
<dbReference type="SUPFAM" id="SSF144083">
    <property type="entry name" value="Magnesium transport protein CorA, transmembrane region"/>
    <property type="match status" value="1"/>
</dbReference>
<name>A0A1L7WFK0_9HELO</name>
<dbReference type="InterPro" id="IPR058257">
    <property type="entry name" value="CorA-like_dom"/>
</dbReference>
<accession>A0A1L7WFK0</accession>
<feature type="transmembrane region" description="Helical" evidence="5">
    <location>
        <begin position="440"/>
        <end position="461"/>
    </location>
</feature>
<dbReference type="InterPro" id="IPR045863">
    <property type="entry name" value="CorA_TM1_TM2"/>
</dbReference>
<comment type="subcellular location">
    <subcellularLocation>
        <location evidence="1">Membrane</location>
        <topology evidence="1">Multi-pass membrane protein</topology>
    </subcellularLocation>
</comment>
<evidence type="ECO:0000259" key="6">
    <source>
        <dbReference type="Pfam" id="PF26616"/>
    </source>
</evidence>
<keyword evidence="3 5" id="KW-1133">Transmembrane helix</keyword>
<evidence type="ECO:0000256" key="3">
    <source>
        <dbReference type="ARBA" id="ARBA00022989"/>
    </source>
</evidence>
<protein>
    <recommendedName>
        <fullName evidence="6">CorA-like transporter domain-containing protein</fullName>
    </recommendedName>
</protein>
<feature type="domain" description="CorA-like transporter" evidence="6">
    <location>
        <begin position="162"/>
        <end position="266"/>
    </location>
</feature>
<evidence type="ECO:0000256" key="5">
    <source>
        <dbReference type="SAM" id="Phobius"/>
    </source>
</evidence>
<feature type="transmembrane region" description="Helical" evidence="5">
    <location>
        <begin position="397"/>
        <end position="420"/>
    </location>
</feature>
<keyword evidence="8" id="KW-1185">Reference proteome</keyword>
<evidence type="ECO:0000256" key="4">
    <source>
        <dbReference type="ARBA" id="ARBA00023136"/>
    </source>
</evidence>
<organism evidence="7 8">
    <name type="scientific">Phialocephala subalpina</name>
    <dbReference type="NCBI Taxonomy" id="576137"/>
    <lineage>
        <taxon>Eukaryota</taxon>
        <taxon>Fungi</taxon>
        <taxon>Dikarya</taxon>
        <taxon>Ascomycota</taxon>
        <taxon>Pezizomycotina</taxon>
        <taxon>Leotiomycetes</taxon>
        <taxon>Helotiales</taxon>
        <taxon>Mollisiaceae</taxon>
        <taxon>Phialocephala</taxon>
        <taxon>Phialocephala fortinii species complex</taxon>
    </lineage>
</organism>
<dbReference type="Pfam" id="PF26616">
    <property type="entry name" value="CorA-like"/>
    <property type="match status" value="2"/>
</dbReference>
<evidence type="ECO:0000256" key="1">
    <source>
        <dbReference type="ARBA" id="ARBA00004141"/>
    </source>
</evidence>